<evidence type="ECO:0000259" key="8">
    <source>
        <dbReference type="Pfam" id="PF14322"/>
    </source>
</evidence>
<proteinExistence type="inferred from homology"/>
<dbReference type="Pfam" id="PF14322">
    <property type="entry name" value="SusD-like_3"/>
    <property type="match status" value="1"/>
</dbReference>
<comment type="subcellular location">
    <subcellularLocation>
        <location evidence="1">Cell outer membrane</location>
    </subcellularLocation>
</comment>
<evidence type="ECO:0000313" key="10">
    <source>
        <dbReference type="Proteomes" id="UP000583266"/>
    </source>
</evidence>
<dbReference type="SUPFAM" id="SSF48452">
    <property type="entry name" value="TPR-like"/>
    <property type="match status" value="1"/>
</dbReference>
<evidence type="ECO:0000259" key="7">
    <source>
        <dbReference type="Pfam" id="PF07980"/>
    </source>
</evidence>
<comment type="similarity">
    <text evidence="2">Belongs to the SusD family.</text>
</comment>
<feature type="signal peptide" evidence="6">
    <location>
        <begin position="1"/>
        <end position="20"/>
    </location>
</feature>
<organism evidence="9 10">
    <name type="scientific">Chitinophaga fulva</name>
    <dbReference type="NCBI Taxonomy" id="2728842"/>
    <lineage>
        <taxon>Bacteria</taxon>
        <taxon>Pseudomonadati</taxon>
        <taxon>Bacteroidota</taxon>
        <taxon>Chitinophagia</taxon>
        <taxon>Chitinophagales</taxon>
        <taxon>Chitinophagaceae</taxon>
        <taxon>Chitinophaga</taxon>
    </lineage>
</organism>
<name>A0A848GLE3_9BACT</name>
<dbReference type="Gene3D" id="1.25.40.390">
    <property type="match status" value="1"/>
</dbReference>
<sequence>MKRYSCYIYAALLLSLGACSRQLDLKPEGTMVEADLLKNKQTTESFLADTYLQLMKACGGNAFLLGDVTGNVVSSFDQALVKGAVEPRDGNYDALWSTYYTTINEANVIITQLPKHAAFDAATQQQFIAEAKFIRAFGHLMLLQMYGDGALQGKPGNMGIPLMLQSFDGYDGSQNKARNTNEEVYTQILKDLDEAIAALPDKRTDPVAQASRATKGAAAALAARACLYKQDYAKAATYANMVLTAQLYNLQSSFVALWPDNSTGNGKYALSTEIVFAFPESWNATAYGNHGIYYSYGFYKPLPDFLAIYEAKDERLTDLLTTTKLMRKFTDPKIMDNVNMVRLPEVMLTAAEAMAQTTGVNPTSVDLLNKVYARAYTKNPVPKVYTVADFASKQQLIDRILLERKRELAFEGFARFDAIRSGQQPNPQLPANRYCMPIPQREIDITGGLIVQNPGYVQ</sequence>
<evidence type="ECO:0000256" key="1">
    <source>
        <dbReference type="ARBA" id="ARBA00004442"/>
    </source>
</evidence>
<evidence type="ECO:0000313" key="9">
    <source>
        <dbReference type="EMBL" id="NML38747.1"/>
    </source>
</evidence>
<dbReference type="RefSeq" id="WP_169225719.1">
    <property type="nucleotide sequence ID" value="NZ_JABBGC010000001.1"/>
</dbReference>
<feature type="domain" description="SusD-like N-terminal" evidence="8">
    <location>
        <begin position="77"/>
        <end position="226"/>
    </location>
</feature>
<evidence type="ECO:0000256" key="6">
    <source>
        <dbReference type="SAM" id="SignalP"/>
    </source>
</evidence>
<dbReference type="Pfam" id="PF07980">
    <property type="entry name" value="SusD_RagB"/>
    <property type="match status" value="1"/>
</dbReference>
<dbReference type="InterPro" id="IPR011990">
    <property type="entry name" value="TPR-like_helical_dom_sf"/>
</dbReference>
<evidence type="ECO:0000256" key="4">
    <source>
        <dbReference type="ARBA" id="ARBA00023136"/>
    </source>
</evidence>
<dbReference type="Proteomes" id="UP000583266">
    <property type="component" value="Unassembled WGS sequence"/>
</dbReference>
<keyword evidence="5" id="KW-0998">Cell outer membrane</keyword>
<keyword evidence="4" id="KW-0472">Membrane</keyword>
<reference evidence="9 10" key="1">
    <citation type="submission" date="2020-04" db="EMBL/GenBank/DDBJ databases">
        <title>Chitinophaga sp. G-6-1-13 sp. nov., isolated from soil.</title>
        <authorList>
            <person name="Dahal R.H."/>
            <person name="Chaudhary D.K."/>
        </authorList>
    </citation>
    <scope>NUCLEOTIDE SEQUENCE [LARGE SCALE GENOMIC DNA]</scope>
    <source>
        <strain evidence="9 10">G-6-1-13</strain>
    </source>
</reference>
<dbReference type="GO" id="GO:0009279">
    <property type="term" value="C:cell outer membrane"/>
    <property type="evidence" value="ECO:0007669"/>
    <property type="project" value="UniProtKB-SubCell"/>
</dbReference>
<feature type="domain" description="RagB/SusD" evidence="7">
    <location>
        <begin position="337"/>
        <end position="456"/>
    </location>
</feature>
<dbReference type="AlphaFoldDB" id="A0A848GLE3"/>
<keyword evidence="10" id="KW-1185">Reference proteome</keyword>
<feature type="chain" id="PRO_5032550024" evidence="6">
    <location>
        <begin position="21"/>
        <end position="458"/>
    </location>
</feature>
<dbReference type="EMBL" id="JABBGC010000001">
    <property type="protein sequence ID" value="NML38747.1"/>
    <property type="molecule type" value="Genomic_DNA"/>
</dbReference>
<gene>
    <name evidence="9" type="ORF">HHL17_16175</name>
</gene>
<dbReference type="PROSITE" id="PS51257">
    <property type="entry name" value="PROKAR_LIPOPROTEIN"/>
    <property type="match status" value="1"/>
</dbReference>
<evidence type="ECO:0000256" key="5">
    <source>
        <dbReference type="ARBA" id="ARBA00023237"/>
    </source>
</evidence>
<comment type="caution">
    <text evidence="9">The sequence shown here is derived from an EMBL/GenBank/DDBJ whole genome shotgun (WGS) entry which is preliminary data.</text>
</comment>
<keyword evidence="3 6" id="KW-0732">Signal</keyword>
<dbReference type="CDD" id="cd08977">
    <property type="entry name" value="SusD"/>
    <property type="match status" value="1"/>
</dbReference>
<protein>
    <submittedName>
        <fullName evidence="9">RagB/SusD family nutrient uptake outer membrane protein</fullName>
    </submittedName>
</protein>
<dbReference type="InterPro" id="IPR033985">
    <property type="entry name" value="SusD-like_N"/>
</dbReference>
<accession>A0A848GLE3</accession>
<evidence type="ECO:0000256" key="3">
    <source>
        <dbReference type="ARBA" id="ARBA00022729"/>
    </source>
</evidence>
<evidence type="ECO:0000256" key="2">
    <source>
        <dbReference type="ARBA" id="ARBA00006275"/>
    </source>
</evidence>
<dbReference type="InterPro" id="IPR012944">
    <property type="entry name" value="SusD_RagB_dom"/>
</dbReference>